<accession>A0AAD6T5F6</accession>
<dbReference type="Proteomes" id="UP001218188">
    <property type="component" value="Unassembled WGS sequence"/>
</dbReference>
<name>A0AAD6T5F6_9AGAR</name>
<protein>
    <submittedName>
        <fullName evidence="1">Uncharacterized protein</fullName>
    </submittedName>
</protein>
<evidence type="ECO:0000313" key="1">
    <source>
        <dbReference type="EMBL" id="KAJ7037647.1"/>
    </source>
</evidence>
<keyword evidence="2" id="KW-1185">Reference proteome</keyword>
<gene>
    <name evidence="1" type="ORF">C8F04DRAFT_1256866</name>
</gene>
<evidence type="ECO:0000313" key="2">
    <source>
        <dbReference type="Proteomes" id="UP001218188"/>
    </source>
</evidence>
<reference evidence="1" key="1">
    <citation type="submission" date="2023-03" db="EMBL/GenBank/DDBJ databases">
        <title>Massive genome expansion in bonnet fungi (Mycena s.s.) driven by repeated elements and novel gene families across ecological guilds.</title>
        <authorList>
            <consortium name="Lawrence Berkeley National Laboratory"/>
            <person name="Harder C.B."/>
            <person name="Miyauchi S."/>
            <person name="Viragh M."/>
            <person name="Kuo A."/>
            <person name="Thoen E."/>
            <person name="Andreopoulos B."/>
            <person name="Lu D."/>
            <person name="Skrede I."/>
            <person name="Drula E."/>
            <person name="Henrissat B."/>
            <person name="Morin E."/>
            <person name="Kohler A."/>
            <person name="Barry K."/>
            <person name="LaButti K."/>
            <person name="Morin E."/>
            <person name="Salamov A."/>
            <person name="Lipzen A."/>
            <person name="Mereny Z."/>
            <person name="Hegedus B."/>
            <person name="Baldrian P."/>
            <person name="Stursova M."/>
            <person name="Weitz H."/>
            <person name="Taylor A."/>
            <person name="Grigoriev I.V."/>
            <person name="Nagy L.G."/>
            <person name="Martin F."/>
            <person name="Kauserud H."/>
        </authorList>
    </citation>
    <scope>NUCLEOTIDE SEQUENCE</scope>
    <source>
        <strain evidence="1">CBHHK200</strain>
    </source>
</reference>
<dbReference type="EMBL" id="JARJCM010000036">
    <property type="protein sequence ID" value="KAJ7037647.1"/>
    <property type="molecule type" value="Genomic_DNA"/>
</dbReference>
<dbReference type="AlphaFoldDB" id="A0AAD6T5F6"/>
<sequence length="161" mass="18298">MGNNRSFIPTSRPSKNSFLRARLYSTTRPSPSHILVHTRSFRKPKLPRFPCVESIMGGARTQAHVHDVFVSIINGQYRATFRLFFKRHQLLPQNGVLDLRGDIVVMRMGSQDRASVVNLRSSDSRAVDFLVAQMLPHLRAFQGPQRRSLRKEYTVVVPAAA</sequence>
<proteinExistence type="predicted"/>
<comment type="caution">
    <text evidence="1">The sequence shown here is derived from an EMBL/GenBank/DDBJ whole genome shotgun (WGS) entry which is preliminary data.</text>
</comment>
<organism evidence="1 2">
    <name type="scientific">Mycena alexandri</name>
    <dbReference type="NCBI Taxonomy" id="1745969"/>
    <lineage>
        <taxon>Eukaryota</taxon>
        <taxon>Fungi</taxon>
        <taxon>Dikarya</taxon>
        <taxon>Basidiomycota</taxon>
        <taxon>Agaricomycotina</taxon>
        <taxon>Agaricomycetes</taxon>
        <taxon>Agaricomycetidae</taxon>
        <taxon>Agaricales</taxon>
        <taxon>Marasmiineae</taxon>
        <taxon>Mycenaceae</taxon>
        <taxon>Mycena</taxon>
    </lineage>
</organism>